<protein>
    <submittedName>
        <fullName evidence="2">Uncharacterized protein</fullName>
    </submittedName>
</protein>
<dbReference type="AlphaFoldDB" id="A0A090SUR6"/>
<evidence type="ECO:0000313" key="3">
    <source>
        <dbReference type="Proteomes" id="UP000029228"/>
    </source>
</evidence>
<accession>A0A090SUR6</accession>
<reference evidence="2 3" key="1">
    <citation type="submission" date="2014-09" db="EMBL/GenBank/DDBJ databases">
        <title>Vibrio maritimus JCM 19235. (C45) whole genome shotgun sequence.</title>
        <authorList>
            <person name="Sawabe T."/>
            <person name="Meirelles P."/>
            <person name="Nakanishi M."/>
            <person name="Sayaka M."/>
            <person name="Hattori M."/>
            <person name="Ohkuma M."/>
        </authorList>
    </citation>
    <scope>NUCLEOTIDE SEQUENCE [LARGE SCALE GENOMIC DNA]</scope>
    <source>
        <strain evidence="3">JCM19235</strain>
    </source>
</reference>
<keyword evidence="3" id="KW-1185">Reference proteome</keyword>
<comment type="caution">
    <text evidence="2">The sequence shown here is derived from an EMBL/GenBank/DDBJ whole genome shotgun (WGS) entry which is preliminary data.</text>
</comment>
<gene>
    <name evidence="2" type="ORF">JCM19235_1373</name>
</gene>
<dbReference type="Proteomes" id="UP000029228">
    <property type="component" value="Unassembled WGS sequence"/>
</dbReference>
<feature type="region of interest" description="Disordered" evidence="1">
    <location>
        <begin position="180"/>
        <end position="210"/>
    </location>
</feature>
<dbReference type="EMBL" id="BBMR01000017">
    <property type="protein sequence ID" value="GAL23072.1"/>
    <property type="molecule type" value="Genomic_DNA"/>
</dbReference>
<sequence>MLVVAIANEEAGFGLMQAAKVTRAGMKPVFKSFDSSMGLDYCFLTEKLPFHMTASAWTANALAKKTRELVSKTYVVPDDLPPIGEFDATSPVELSYSEFTVRPSGKPIIELNLAGRAVSEILSNPDALNLSKKLKLSRTQTTKLVLHPLFEMLNTDESWVRESRSTAELADEFLAAAKTEARVEPSPSRASVLDSPDPWDEVEPSEEVDELAELDKELDALDDELGDLASVSKHMNGNNWGIL</sequence>
<organism evidence="2 3">
    <name type="scientific">Vibrio maritimus</name>
    <dbReference type="NCBI Taxonomy" id="990268"/>
    <lineage>
        <taxon>Bacteria</taxon>
        <taxon>Pseudomonadati</taxon>
        <taxon>Pseudomonadota</taxon>
        <taxon>Gammaproteobacteria</taxon>
        <taxon>Vibrionales</taxon>
        <taxon>Vibrionaceae</taxon>
        <taxon>Vibrio</taxon>
    </lineage>
</organism>
<evidence type="ECO:0000256" key="1">
    <source>
        <dbReference type="SAM" id="MobiDB-lite"/>
    </source>
</evidence>
<evidence type="ECO:0000313" key="2">
    <source>
        <dbReference type="EMBL" id="GAL23072.1"/>
    </source>
</evidence>
<name>A0A090SUR6_9VIBR</name>
<proteinExistence type="predicted"/>
<feature type="compositionally biased region" description="Acidic residues" evidence="1">
    <location>
        <begin position="197"/>
        <end position="210"/>
    </location>
</feature>